<evidence type="ECO:0000259" key="1">
    <source>
        <dbReference type="PROSITE" id="PS52045"/>
    </source>
</evidence>
<evidence type="ECO:0000313" key="2">
    <source>
        <dbReference type="EMBL" id="MCI00259.1"/>
    </source>
</evidence>
<protein>
    <recommendedName>
        <fullName evidence="1">Neprosin PEP catalytic domain-containing protein</fullName>
    </recommendedName>
</protein>
<dbReference type="InterPro" id="IPR053168">
    <property type="entry name" value="Glutamic_endopeptidase"/>
</dbReference>
<proteinExistence type="predicted"/>
<feature type="domain" description="Neprosin PEP catalytic" evidence="1">
    <location>
        <begin position="1"/>
        <end position="98"/>
    </location>
</feature>
<dbReference type="Pfam" id="PF03080">
    <property type="entry name" value="Neprosin"/>
    <property type="match status" value="1"/>
</dbReference>
<dbReference type="AlphaFoldDB" id="A0A392NMA9"/>
<reference evidence="2 3" key="1">
    <citation type="journal article" date="2018" name="Front. Plant Sci.">
        <title>Red Clover (Trifolium pratense) and Zigzag Clover (T. medium) - A Picture of Genomic Similarities and Differences.</title>
        <authorList>
            <person name="Dluhosova J."/>
            <person name="Istvanek J."/>
            <person name="Nedelnik J."/>
            <person name="Repkova J."/>
        </authorList>
    </citation>
    <scope>NUCLEOTIDE SEQUENCE [LARGE SCALE GENOMIC DNA]</scope>
    <source>
        <strain evidence="3">cv. 10/8</strain>
        <tissue evidence="2">Leaf</tissue>
    </source>
</reference>
<feature type="non-terminal residue" evidence="2">
    <location>
        <position position="1"/>
    </location>
</feature>
<accession>A0A392NMA9</accession>
<name>A0A392NMA9_9FABA</name>
<organism evidence="2 3">
    <name type="scientific">Trifolium medium</name>
    <dbReference type="NCBI Taxonomy" id="97028"/>
    <lineage>
        <taxon>Eukaryota</taxon>
        <taxon>Viridiplantae</taxon>
        <taxon>Streptophyta</taxon>
        <taxon>Embryophyta</taxon>
        <taxon>Tracheophyta</taxon>
        <taxon>Spermatophyta</taxon>
        <taxon>Magnoliopsida</taxon>
        <taxon>eudicotyledons</taxon>
        <taxon>Gunneridae</taxon>
        <taxon>Pentapetalae</taxon>
        <taxon>rosids</taxon>
        <taxon>fabids</taxon>
        <taxon>Fabales</taxon>
        <taxon>Fabaceae</taxon>
        <taxon>Papilionoideae</taxon>
        <taxon>50 kb inversion clade</taxon>
        <taxon>NPAAA clade</taxon>
        <taxon>Hologalegina</taxon>
        <taxon>IRL clade</taxon>
        <taxon>Trifolieae</taxon>
        <taxon>Trifolium</taxon>
    </lineage>
</organism>
<dbReference type="EMBL" id="LXQA010042681">
    <property type="protein sequence ID" value="MCI00259.1"/>
    <property type="molecule type" value="Genomic_DNA"/>
</dbReference>
<evidence type="ECO:0000313" key="3">
    <source>
        <dbReference type="Proteomes" id="UP000265520"/>
    </source>
</evidence>
<dbReference type="Proteomes" id="UP000265520">
    <property type="component" value="Unassembled WGS sequence"/>
</dbReference>
<dbReference type="PROSITE" id="PS52045">
    <property type="entry name" value="NEPROSIN_PEP_CD"/>
    <property type="match status" value="1"/>
</dbReference>
<dbReference type="PANTHER" id="PTHR31589:SF110">
    <property type="entry name" value="PROTEIN, PUTATIVE (DUF239)-RELATED"/>
    <property type="match status" value="1"/>
</dbReference>
<dbReference type="PANTHER" id="PTHR31589">
    <property type="entry name" value="PROTEIN, PUTATIVE (DUF239)-RELATED-RELATED"/>
    <property type="match status" value="1"/>
</dbReference>
<sequence length="98" mass="10651">GIGRPVELFIHLADRTSMVQWGGKVVSSRANGQDVHLHSIMGSGHFVEDGFGKASYFRNLEIVDTNNSLASATNIITLVENKDCYNIASTTGNNPQCR</sequence>
<keyword evidence="3" id="KW-1185">Reference proteome</keyword>
<comment type="caution">
    <text evidence="2">The sequence shown here is derived from an EMBL/GenBank/DDBJ whole genome shotgun (WGS) entry which is preliminary data.</text>
</comment>
<dbReference type="InterPro" id="IPR004314">
    <property type="entry name" value="Neprosin"/>
</dbReference>